<gene>
    <name evidence="6" type="ORF">OVA965_LOCUS3679</name>
    <name evidence="7" type="ORF">TMI583_LOCUS3677</name>
</gene>
<protein>
    <recommendedName>
        <fullName evidence="4">Allantoate amidinohydrolase</fullName>
    </recommendedName>
</protein>
<comment type="similarity">
    <text evidence="1">Belongs to the allantoicase family.</text>
</comment>
<dbReference type="NCBIfam" id="TIGR02961">
    <property type="entry name" value="allantoicase"/>
    <property type="match status" value="1"/>
</dbReference>
<dbReference type="GO" id="GO:0000256">
    <property type="term" value="P:allantoin catabolic process"/>
    <property type="evidence" value="ECO:0007669"/>
    <property type="project" value="InterPro"/>
</dbReference>
<dbReference type="InterPro" id="IPR005164">
    <property type="entry name" value="Allantoicase"/>
</dbReference>
<dbReference type="PIRSF" id="PIRSF016516">
    <property type="entry name" value="Allantoicase"/>
    <property type="match status" value="1"/>
</dbReference>
<dbReference type="HAMAP" id="MF_00813">
    <property type="entry name" value="Allantoicase"/>
    <property type="match status" value="1"/>
</dbReference>
<dbReference type="SUPFAM" id="SSF49785">
    <property type="entry name" value="Galactose-binding domain-like"/>
    <property type="match status" value="2"/>
</dbReference>
<dbReference type="GO" id="GO:0006144">
    <property type="term" value="P:purine nucleobase metabolic process"/>
    <property type="evidence" value="ECO:0007669"/>
    <property type="project" value="UniProtKB-KW"/>
</dbReference>
<comment type="caution">
    <text evidence="6">The sequence shown here is derived from an EMBL/GenBank/DDBJ whole genome shotgun (WGS) entry which is preliminary data.</text>
</comment>
<feature type="domain" description="Allantoicase" evidence="5">
    <location>
        <begin position="45"/>
        <end position="190"/>
    </location>
</feature>
<dbReference type="PANTHER" id="PTHR12045">
    <property type="entry name" value="ALLANTOICASE"/>
    <property type="match status" value="1"/>
</dbReference>
<dbReference type="Proteomes" id="UP000682733">
    <property type="component" value="Unassembled WGS sequence"/>
</dbReference>
<dbReference type="EMBL" id="CAJNOK010000904">
    <property type="protein sequence ID" value="CAF0782329.1"/>
    <property type="molecule type" value="Genomic_DNA"/>
</dbReference>
<evidence type="ECO:0000256" key="3">
    <source>
        <dbReference type="ARBA" id="ARBA00022801"/>
    </source>
</evidence>
<dbReference type="Pfam" id="PF03561">
    <property type="entry name" value="Allantoicase"/>
    <property type="match status" value="2"/>
</dbReference>
<evidence type="ECO:0000313" key="8">
    <source>
        <dbReference type="Proteomes" id="UP000677228"/>
    </source>
</evidence>
<dbReference type="InterPro" id="IPR008979">
    <property type="entry name" value="Galactose-bd-like_sf"/>
</dbReference>
<evidence type="ECO:0000259" key="5">
    <source>
        <dbReference type="Pfam" id="PF03561"/>
    </source>
</evidence>
<accession>A0A8S2CV29</accession>
<evidence type="ECO:0000256" key="4">
    <source>
        <dbReference type="ARBA" id="ARBA00031078"/>
    </source>
</evidence>
<evidence type="ECO:0000256" key="2">
    <source>
        <dbReference type="ARBA" id="ARBA00022631"/>
    </source>
</evidence>
<dbReference type="FunFam" id="2.60.120.260:FF:000059">
    <property type="entry name" value="Probable allantoicase"/>
    <property type="match status" value="1"/>
</dbReference>
<dbReference type="EMBL" id="CAJOBA010000904">
    <property type="protein sequence ID" value="CAF3564121.1"/>
    <property type="molecule type" value="Genomic_DNA"/>
</dbReference>
<keyword evidence="3" id="KW-0378">Hydrolase</keyword>
<evidence type="ECO:0000313" key="7">
    <source>
        <dbReference type="EMBL" id="CAF3564121.1"/>
    </source>
</evidence>
<dbReference type="InterPro" id="IPR015908">
    <property type="entry name" value="Allantoicase_dom"/>
</dbReference>
<dbReference type="PANTHER" id="PTHR12045:SF3">
    <property type="entry name" value="INACTIVE ALLANTOICASE-RELATED"/>
    <property type="match status" value="1"/>
</dbReference>
<dbReference type="Proteomes" id="UP000677228">
    <property type="component" value="Unassembled WGS sequence"/>
</dbReference>
<proteinExistence type="inferred from homology"/>
<dbReference type="AlphaFoldDB" id="A0A8S2CV29"/>
<evidence type="ECO:0000256" key="1">
    <source>
        <dbReference type="ARBA" id="ARBA00009242"/>
    </source>
</evidence>
<evidence type="ECO:0000313" key="6">
    <source>
        <dbReference type="EMBL" id="CAF0782329.1"/>
    </source>
</evidence>
<dbReference type="Gene3D" id="2.60.120.260">
    <property type="entry name" value="Galactose-binding domain-like"/>
    <property type="match status" value="2"/>
</dbReference>
<reference evidence="6" key="1">
    <citation type="submission" date="2021-02" db="EMBL/GenBank/DDBJ databases">
        <authorList>
            <person name="Nowell W R."/>
        </authorList>
    </citation>
    <scope>NUCLEOTIDE SEQUENCE</scope>
</reference>
<sequence length="360" mass="40802">MVFNLSGQVIFILTKHPSLKIMERDSNLNPSTFAGCIDLVSERLGGKVLSASDEFFAEKENLLKPGRGIFIPDKYTDKGKWMDGWETRRKRVPGYDWCIIQLAYPGRIRGVDIDTNNFLGNHPPYASLEGTRLDQTKIDQAEWTEILSKSPLKQGSQNVFSIQSSETFTHIRLNIYPDGGVARFRAYGNIVKDWTAIDKKSLVDLAAIQNGGRVIACNDMFFGNKDNLIMPGRGVNMGDGWETRRKRGPGNDWAIVKLANPGTIQEIEIDTAHYKGNYPDRCWIDGCYETTLDIDNLNWPQIKWLPILPETKLNADKQHYFKDKDIIGDKEQIYTHVRLNIIPDGGISRLRLHGKATSNE</sequence>
<keyword evidence="2" id="KW-0659">Purine metabolism</keyword>
<organism evidence="6 8">
    <name type="scientific">Didymodactylos carnosus</name>
    <dbReference type="NCBI Taxonomy" id="1234261"/>
    <lineage>
        <taxon>Eukaryota</taxon>
        <taxon>Metazoa</taxon>
        <taxon>Spiralia</taxon>
        <taxon>Gnathifera</taxon>
        <taxon>Rotifera</taxon>
        <taxon>Eurotatoria</taxon>
        <taxon>Bdelloidea</taxon>
        <taxon>Philodinida</taxon>
        <taxon>Philodinidae</taxon>
        <taxon>Didymodactylos</taxon>
    </lineage>
</organism>
<name>A0A8S2CV29_9BILA</name>
<feature type="domain" description="Allantoicase" evidence="5">
    <location>
        <begin position="211"/>
        <end position="356"/>
    </location>
</feature>
<dbReference type="GO" id="GO:0004037">
    <property type="term" value="F:allantoicase activity"/>
    <property type="evidence" value="ECO:0007669"/>
    <property type="project" value="InterPro"/>
</dbReference>